<feature type="region of interest" description="Disordered" evidence="16">
    <location>
        <begin position="638"/>
        <end position="663"/>
    </location>
</feature>
<accession>A0A9W4MIF4</accession>
<dbReference type="Pfam" id="PF07228">
    <property type="entry name" value="SpoIIE"/>
    <property type="match status" value="1"/>
</dbReference>
<dbReference type="CDD" id="cd16936">
    <property type="entry name" value="HATPase_RsbW-like"/>
    <property type="match status" value="1"/>
</dbReference>
<evidence type="ECO:0000256" key="2">
    <source>
        <dbReference type="ARBA" id="ARBA00022553"/>
    </source>
</evidence>
<dbReference type="InterPro" id="IPR001932">
    <property type="entry name" value="PPM-type_phosphatase-like_dom"/>
</dbReference>
<feature type="compositionally biased region" description="Gly residues" evidence="16">
    <location>
        <begin position="1"/>
        <end position="10"/>
    </location>
</feature>
<dbReference type="Pfam" id="PF13185">
    <property type="entry name" value="GAF_2"/>
    <property type="match status" value="1"/>
</dbReference>
<dbReference type="EC" id="3.1.3.16" evidence="1"/>
<keyword evidence="6" id="KW-0418">Kinase</keyword>
<keyword evidence="19" id="KW-1185">Reference proteome</keyword>
<keyword evidence="4" id="KW-0479">Metal-binding</keyword>
<evidence type="ECO:0000259" key="17">
    <source>
        <dbReference type="SMART" id="SM00331"/>
    </source>
</evidence>
<dbReference type="InterPro" id="IPR036890">
    <property type="entry name" value="HATPase_C_sf"/>
</dbReference>
<feature type="region of interest" description="Disordered" evidence="16">
    <location>
        <begin position="1"/>
        <end position="77"/>
    </location>
</feature>
<feature type="compositionally biased region" description="Acidic residues" evidence="16">
    <location>
        <begin position="638"/>
        <end position="648"/>
    </location>
</feature>
<proteinExistence type="predicted"/>
<comment type="function">
    <text evidence="13">Primarily acts as an independent SigF regulator that is sensitive to the osmosensory signal, mediating the cross talk of PknD with the SigF regulon. Possesses both phosphatase and kinase activities. The kinase domain functions as a classic anti-sigma factor-like kinase to phosphorylate the anti-anti-sigma factor domain at the canonical regulatory site, and the phosphatase domain antagonizes this activity.</text>
</comment>
<name>A0A9W4MIF4_9ACTN</name>
<dbReference type="InterPro" id="IPR036457">
    <property type="entry name" value="PPM-type-like_dom_sf"/>
</dbReference>
<dbReference type="InterPro" id="IPR052016">
    <property type="entry name" value="Bact_Sigma-Reg"/>
</dbReference>
<keyword evidence="11" id="KW-0464">Manganese</keyword>
<evidence type="ECO:0000313" key="19">
    <source>
        <dbReference type="Proteomes" id="UP001153328"/>
    </source>
</evidence>
<evidence type="ECO:0000256" key="6">
    <source>
        <dbReference type="ARBA" id="ARBA00022777"/>
    </source>
</evidence>
<evidence type="ECO:0000313" key="18">
    <source>
        <dbReference type="EMBL" id="CAG7646876.1"/>
    </source>
</evidence>
<dbReference type="SUPFAM" id="SSF55781">
    <property type="entry name" value="GAF domain-like"/>
    <property type="match status" value="1"/>
</dbReference>
<dbReference type="GO" id="GO:0004722">
    <property type="term" value="F:protein serine/threonine phosphatase activity"/>
    <property type="evidence" value="ECO:0007669"/>
    <property type="project" value="UniProtKB-EC"/>
</dbReference>
<dbReference type="EMBL" id="CAJVAX010000018">
    <property type="protein sequence ID" value="CAG7646876.1"/>
    <property type="molecule type" value="Genomic_DNA"/>
</dbReference>
<feature type="region of interest" description="Disordered" evidence="16">
    <location>
        <begin position="462"/>
        <end position="482"/>
    </location>
</feature>
<keyword evidence="2" id="KW-0597">Phosphoprotein</keyword>
<evidence type="ECO:0000256" key="10">
    <source>
        <dbReference type="ARBA" id="ARBA00022912"/>
    </source>
</evidence>
<evidence type="ECO:0000256" key="15">
    <source>
        <dbReference type="ARBA" id="ARBA00081350"/>
    </source>
</evidence>
<evidence type="ECO:0000256" key="5">
    <source>
        <dbReference type="ARBA" id="ARBA00022741"/>
    </source>
</evidence>
<evidence type="ECO:0000256" key="14">
    <source>
        <dbReference type="ARBA" id="ARBA00075117"/>
    </source>
</evidence>
<evidence type="ECO:0000256" key="11">
    <source>
        <dbReference type="ARBA" id="ARBA00023211"/>
    </source>
</evidence>
<evidence type="ECO:0000256" key="8">
    <source>
        <dbReference type="ARBA" id="ARBA00022840"/>
    </source>
</evidence>
<keyword evidence="7" id="KW-0378">Hydrolase</keyword>
<dbReference type="SUPFAM" id="SSF81606">
    <property type="entry name" value="PP2C-like"/>
    <property type="match status" value="1"/>
</dbReference>
<comment type="catalytic activity">
    <reaction evidence="12">
        <text>O-phospho-L-seryl-[protein] + H2O = L-seryl-[protein] + phosphate</text>
        <dbReference type="Rhea" id="RHEA:20629"/>
        <dbReference type="Rhea" id="RHEA-COMP:9863"/>
        <dbReference type="Rhea" id="RHEA-COMP:11604"/>
        <dbReference type="ChEBI" id="CHEBI:15377"/>
        <dbReference type="ChEBI" id="CHEBI:29999"/>
        <dbReference type="ChEBI" id="CHEBI:43474"/>
        <dbReference type="ChEBI" id="CHEBI:83421"/>
        <dbReference type="EC" id="3.1.3.16"/>
    </reaction>
</comment>
<feature type="compositionally biased region" description="Low complexity" evidence="16">
    <location>
        <begin position="20"/>
        <end position="32"/>
    </location>
</feature>
<dbReference type="GO" id="GO:0016301">
    <property type="term" value="F:kinase activity"/>
    <property type="evidence" value="ECO:0007669"/>
    <property type="project" value="UniProtKB-KW"/>
</dbReference>
<dbReference type="PANTHER" id="PTHR43156:SF2">
    <property type="entry name" value="STAGE II SPORULATION PROTEIN E"/>
    <property type="match status" value="1"/>
</dbReference>
<sequence>MGKGADGPGLRGEPPAGSEPVAPGAGSEPVAPGAGGGADDEVRQIDAMNDFAPRKPGGAAPPPVEAAGGAGPMPPRRRDALLLEAGHDLAEAETLSAALRTVTGLFAPDFSIDGLVVFGVTDKFLKVIGQHGFRTADNKQAFRMPAEAGFPANEVVRSGRPVYLASARQYRERFPETWPLAARFGRQSWAFLPLVTSGRISAVCLMAFSRPTDFTADERGLLTLAARLVAQALERTRTSTAELALSRGLRRSMGAAEPAVPGLSVATRYVPTGGGLVVGGDWYDVINLPGGRLAVVIGDVQGHDVHAAGLMAQLRTAVYAYAAEGHGPDAVLSRSSRFLAALDEDRFATCLYIEAEPSTGMLHIARAGHPHPVLRLADGTCMLKHVGGGLPLGLMPGTEDYPVTDLQLHPDEILMLCTDGLIETGGHDMYSGWIRVRDAMSPGSADDLEGIAERLIRAVHDPLRPGGQAAGEEQRREPDAAGVRADLAPRNEDDIALLLLRRDAGMHQRVVPERKLVLTIEQDQAEGLSEARAELQALLHDWAQPDQVDTAVLLTSELVGNVLMHTDQSAALNASLTGEPGRRVLRVEVTDNGDELPHQRTPGEMASSGRGLMLLDILSGQWSVRPESEGKTVWFSLWEDEASAEEEPAGSRTAPQPQDPGAG</sequence>
<dbReference type="GO" id="GO:0005524">
    <property type="term" value="F:ATP binding"/>
    <property type="evidence" value="ECO:0007669"/>
    <property type="project" value="UniProtKB-KW"/>
</dbReference>
<dbReference type="InterPro" id="IPR003018">
    <property type="entry name" value="GAF"/>
</dbReference>
<keyword evidence="9" id="KW-0460">Magnesium</keyword>
<keyword evidence="10" id="KW-0904">Protein phosphatase</keyword>
<dbReference type="Proteomes" id="UP001153328">
    <property type="component" value="Unassembled WGS sequence"/>
</dbReference>
<evidence type="ECO:0000256" key="4">
    <source>
        <dbReference type="ARBA" id="ARBA00022723"/>
    </source>
</evidence>
<dbReference type="GO" id="GO:0046872">
    <property type="term" value="F:metal ion binding"/>
    <property type="evidence" value="ECO:0007669"/>
    <property type="project" value="UniProtKB-KW"/>
</dbReference>
<dbReference type="Gene3D" id="3.30.565.10">
    <property type="entry name" value="Histidine kinase-like ATPase, C-terminal domain"/>
    <property type="match status" value="1"/>
</dbReference>
<organism evidence="18 19">
    <name type="scientific">Actinacidiphila bryophytorum</name>
    <dbReference type="NCBI Taxonomy" id="1436133"/>
    <lineage>
        <taxon>Bacteria</taxon>
        <taxon>Bacillati</taxon>
        <taxon>Actinomycetota</taxon>
        <taxon>Actinomycetes</taxon>
        <taxon>Kitasatosporales</taxon>
        <taxon>Streptomycetaceae</taxon>
        <taxon>Actinacidiphila</taxon>
    </lineage>
</organism>
<dbReference type="SUPFAM" id="SSF55874">
    <property type="entry name" value="ATPase domain of HSP90 chaperone/DNA topoisomerase II/histidine kinase"/>
    <property type="match status" value="1"/>
</dbReference>
<dbReference type="AlphaFoldDB" id="A0A9W4MIF4"/>
<protein>
    <recommendedName>
        <fullName evidence="1">protein-serine/threonine phosphatase</fullName>
        <ecNumber evidence="1">3.1.3.16</ecNumber>
    </recommendedName>
    <alternativeName>
        <fullName evidence="15">Protein-serine/threonine phosphatase</fullName>
    </alternativeName>
    <alternativeName>
        <fullName evidence="14">Serine/threonine-protein kinase</fullName>
    </alternativeName>
</protein>
<dbReference type="Gene3D" id="3.30.450.40">
    <property type="match status" value="1"/>
</dbReference>
<comment type="caution">
    <text evidence="18">The sequence shown here is derived from an EMBL/GenBank/DDBJ whole genome shotgun (WGS) entry which is preliminary data.</text>
</comment>
<feature type="domain" description="PPM-type phosphatase" evidence="17">
    <location>
        <begin position="260"/>
        <end position="502"/>
    </location>
</feature>
<evidence type="ECO:0000256" key="9">
    <source>
        <dbReference type="ARBA" id="ARBA00022842"/>
    </source>
</evidence>
<evidence type="ECO:0000256" key="3">
    <source>
        <dbReference type="ARBA" id="ARBA00022679"/>
    </source>
</evidence>
<keyword evidence="8" id="KW-0067">ATP-binding</keyword>
<evidence type="ECO:0000256" key="13">
    <source>
        <dbReference type="ARBA" id="ARBA00056274"/>
    </source>
</evidence>
<keyword evidence="3" id="KW-0808">Transferase</keyword>
<evidence type="ECO:0000256" key="16">
    <source>
        <dbReference type="SAM" id="MobiDB-lite"/>
    </source>
</evidence>
<evidence type="ECO:0000256" key="12">
    <source>
        <dbReference type="ARBA" id="ARBA00047761"/>
    </source>
</evidence>
<keyword evidence="5" id="KW-0547">Nucleotide-binding</keyword>
<dbReference type="SMART" id="SM00331">
    <property type="entry name" value="PP2C_SIG"/>
    <property type="match status" value="1"/>
</dbReference>
<gene>
    <name evidence="18" type="ORF">SBRY_40520</name>
</gene>
<dbReference type="FunFam" id="3.60.40.10:FF:000005">
    <property type="entry name" value="Serine/threonine protein phosphatase"/>
    <property type="match status" value="1"/>
</dbReference>
<dbReference type="PANTHER" id="PTHR43156">
    <property type="entry name" value="STAGE II SPORULATION PROTEIN E-RELATED"/>
    <property type="match status" value="1"/>
</dbReference>
<evidence type="ECO:0000256" key="7">
    <source>
        <dbReference type="ARBA" id="ARBA00022801"/>
    </source>
</evidence>
<dbReference type="InterPro" id="IPR029016">
    <property type="entry name" value="GAF-like_dom_sf"/>
</dbReference>
<evidence type="ECO:0000256" key="1">
    <source>
        <dbReference type="ARBA" id="ARBA00013081"/>
    </source>
</evidence>
<dbReference type="Gene3D" id="3.60.40.10">
    <property type="entry name" value="PPM-type phosphatase domain"/>
    <property type="match status" value="1"/>
</dbReference>
<reference evidence="18" key="1">
    <citation type="submission" date="2021-06" db="EMBL/GenBank/DDBJ databases">
        <authorList>
            <person name="Arsene-Ploetze F."/>
        </authorList>
    </citation>
    <scope>NUCLEOTIDE SEQUENCE</scope>
    <source>
        <strain evidence="18">SBRY1</strain>
    </source>
</reference>